<dbReference type="InterPro" id="IPR036680">
    <property type="entry name" value="SPOR-like_sf"/>
</dbReference>
<evidence type="ECO:0000256" key="2">
    <source>
        <dbReference type="SAM" id="Phobius"/>
    </source>
</evidence>
<protein>
    <submittedName>
        <fullName evidence="4">SPOR domain-containing protein</fullName>
    </submittedName>
</protein>
<evidence type="ECO:0000256" key="1">
    <source>
        <dbReference type="SAM" id="MobiDB-lite"/>
    </source>
</evidence>
<dbReference type="PROSITE" id="PS51724">
    <property type="entry name" value="SPOR"/>
    <property type="match status" value="1"/>
</dbReference>
<sequence length="312" mass="34853">MKESKKDPIRISLNKKSNESSKEPIVVSSWEDKAKAEREIASAKHEEDFPWALPEEDTQKDPKVVSSKKKRKTYTKSTSSYSPYTRKPPSFSALKKLFVIVGAAIGLSVFFGILLMNFLSNESNSPQQVLKEPISGESLDSTNQPYTETSSQTSSIDLYMVQTGAFSSEQSAQEAVDQMIDKSIPAIYIKGDQYYSIYTSVYTTEQQAKEKVDLIKEKGVDDAFVDSIQLSVATEDEKQVINLLSLIITNLEKDEDAVNKKQLESSLSSIKNDENDYMKKIQMAGEMALESGLNSKEQSEVMQVLASMLKTN</sequence>
<evidence type="ECO:0000313" key="5">
    <source>
        <dbReference type="Proteomes" id="UP001197974"/>
    </source>
</evidence>
<keyword evidence="2" id="KW-0812">Transmembrane</keyword>
<feature type="region of interest" description="Disordered" evidence="1">
    <location>
        <begin position="1"/>
        <end position="85"/>
    </location>
</feature>
<gene>
    <name evidence="4" type="ORF">LC087_08340</name>
</gene>
<accession>A0ABY9JXI0</accession>
<dbReference type="Gene3D" id="3.30.70.1070">
    <property type="entry name" value="Sporulation related repeat"/>
    <property type="match status" value="1"/>
</dbReference>
<dbReference type="Proteomes" id="UP001197974">
    <property type="component" value="Chromosome"/>
</dbReference>
<evidence type="ECO:0000259" key="3">
    <source>
        <dbReference type="PROSITE" id="PS51724"/>
    </source>
</evidence>
<proteinExistence type="predicted"/>
<evidence type="ECO:0000313" key="4">
    <source>
        <dbReference type="EMBL" id="WLR44089.1"/>
    </source>
</evidence>
<dbReference type="EMBL" id="CP129013">
    <property type="protein sequence ID" value="WLR44089.1"/>
    <property type="molecule type" value="Genomic_DNA"/>
</dbReference>
<feature type="transmembrane region" description="Helical" evidence="2">
    <location>
        <begin position="97"/>
        <end position="119"/>
    </location>
</feature>
<feature type="domain" description="SPOR" evidence="3">
    <location>
        <begin position="153"/>
        <end position="228"/>
    </location>
</feature>
<dbReference type="Pfam" id="PF05036">
    <property type="entry name" value="SPOR"/>
    <property type="match status" value="1"/>
</dbReference>
<keyword evidence="2" id="KW-0472">Membrane</keyword>
<reference evidence="4 5" key="1">
    <citation type="submission" date="2023-06" db="EMBL/GenBank/DDBJ databases">
        <title>Five Gram-positive bacteria isolated from mangrove sediments in Shenzhen, Guangdong, China.</title>
        <authorList>
            <person name="Yu S."/>
            <person name="Zheng W."/>
            <person name="Huang Y."/>
        </authorList>
    </citation>
    <scope>NUCLEOTIDE SEQUENCE [LARGE SCALE GENOMIC DNA]</scope>
    <source>
        <strain evidence="4 5">SaN35-3</strain>
    </source>
</reference>
<keyword evidence="5" id="KW-1185">Reference proteome</keyword>
<dbReference type="SUPFAM" id="SSF110997">
    <property type="entry name" value="Sporulation related repeat"/>
    <property type="match status" value="1"/>
</dbReference>
<keyword evidence="2" id="KW-1133">Transmembrane helix</keyword>
<feature type="compositionally biased region" description="Basic and acidic residues" evidence="1">
    <location>
        <begin position="30"/>
        <end position="48"/>
    </location>
</feature>
<dbReference type="RefSeq" id="WP_226542157.1">
    <property type="nucleotide sequence ID" value="NZ_CP129013.1"/>
</dbReference>
<dbReference type="InterPro" id="IPR007730">
    <property type="entry name" value="SPOR-like_dom"/>
</dbReference>
<name>A0ABY9JXI0_9BACI</name>
<organism evidence="4 5">
    <name type="scientific">Bacillus carboniphilus</name>
    <dbReference type="NCBI Taxonomy" id="86663"/>
    <lineage>
        <taxon>Bacteria</taxon>
        <taxon>Bacillati</taxon>
        <taxon>Bacillota</taxon>
        <taxon>Bacilli</taxon>
        <taxon>Bacillales</taxon>
        <taxon>Bacillaceae</taxon>
        <taxon>Bacillus</taxon>
    </lineage>
</organism>
<feature type="compositionally biased region" description="Low complexity" evidence="1">
    <location>
        <begin position="75"/>
        <end position="85"/>
    </location>
</feature>